<protein>
    <submittedName>
        <fullName evidence="11">Beta-glucanase</fullName>
        <ecNumber evidence="11">3.2.1.73</ecNumber>
    </submittedName>
</protein>
<dbReference type="InterPro" id="IPR000757">
    <property type="entry name" value="Beta-glucanase-like"/>
</dbReference>
<comment type="subcellular location">
    <subcellularLocation>
        <location evidence="1">Membrane</location>
        <topology evidence="1">Single-pass type II membrane protein</topology>
    </subcellularLocation>
</comment>
<evidence type="ECO:0000256" key="2">
    <source>
        <dbReference type="ARBA" id="ARBA00006865"/>
    </source>
</evidence>
<keyword evidence="11" id="KW-0326">Glycosidase</keyword>
<evidence type="ECO:0000256" key="4">
    <source>
        <dbReference type="ARBA" id="ARBA00022692"/>
    </source>
</evidence>
<keyword evidence="7" id="KW-0472">Membrane</keyword>
<keyword evidence="9" id="KW-0961">Cell wall biogenesis/degradation</keyword>
<comment type="caution">
    <text evidence="11">The sequence shown here is derived from an EMBL/GenBank/DDBJ whole genome shotgun (WGS) entry which is preliminary data.</text>
</comment>
<dbReference type="InterPro" id="IPR013320">
    <property type="entry name" value="ConA-like_dom_sf"/>
</dbReference>
<evidence type="ECO:0000259" key="10">
    <source>
        <dbReference type="PROSITE" id="PS51762"/>
    </source>
</evidence>
<dbReference type="AlphaFoldDB" id="A0A5J4S6N5"/>
<evidence type="ECO:0000256" key="9">
    <source>
        <dbReference type="ARBA" id="ARBA00023316"/>
    </source>
</evidence>
<evidence type="ECO:0000256" key="8">
    <source>
        <dbReference type="ARBA" id="ARBA00023180"/>
    </source>
</evidence>
<name>A0A5J4S6N5_9ZZZZ</name>
<dbReference type="PANTHER" id="PTHR10963">
    <property type="entry name" value="GLYCOSYL HYDROLASE-RELATED"/>
    <property type="match status" value="1"/>
</dbReference>
<evidence type="ECO:0000256" key="6">
    <source>
        <dbReference type="ARBA" id="ARBA00022989"/>
    </source>
</evidence>
<comment type="similarity">
    <text evidence="3">Belongs to the SKN1/KRE6 family.</text>
</comment>
<dbReference type="Pfam" id="PF00722">
    <property type="entry name" value="Glyco_hydro_16"/>
    <property type="match status" value="1"/>
</dbReference>
<keyword evidence="4" id="KW-0812">Transmembrane</keyword>
<dbReference type="EC" id="3.2.1.73" evidence="11"/>
<evidence type="ECO:0000256" key="3">
    <source>
        <dbReference type="ARBA" id="ARBA00010962"/>
    </source>
</evidence>
<evidence type="ECO:0000256" key="1">
    <source>
        <dbReference type="ARBA" id="ARBA00004606"/>
    </source>
</evidence>
<dbReference type="GO" id="GO:0016020">
    <property type="term" value="C:membrane"/>
    <property type="evidence" value="ECO:0007669"/>
    <property type="project" value="UniProtKB-SubCell"/>
</dbReference>
<keyword evidence="5" id="KW-0735">Signal-anchor</keyword>
<proteinExistence type="inferred from homology"/>
<dbReference type="Gene3D" id="2.60.120.200">
    <property type="match status" value="1"/>
</dbReference>
<evidence type="ECO:0000256" key="7">
    <source>
        <dbReference type="ARBA" id="ARBA00023136"/>
    </source>
</evidence>
<dbReference type="PROSITE" id="PS51762">
    <property type="entry name" value="GH16_2"/>
    <property type="match status" value="1"/>
</dbReference>
<dbReference type="SUPFAM" id="SSF49899">
    <property type="entry name" value="Concanavalin A-like lectins/glucanases"/>
    <property type="match status" value="1"/>
</dbReference>
<dbReference type="PANTHER" id="PTHR10963:SF55">
    <property type="entry name" value="GLYCOSIDE HYDROLASE FAMILY 16 PROTEIN"/>
    <property type="match status" value="1"/>
</dbReference>
<dbReference type="Pfam" id="PF03935">
    <property type="entry name" value="SKN1_KRE6_Sbg1"/>
    <property type="match status" value="1"/>
</dbReference>
<dbReference type="InterPro" id="IPR005629">
    <property type="entry name" value="Skn1/Kre6/Sbg1"/>
</dbReference>
<sequence>MKRLNYTLILTAAFCLCSNLLTGQDKGKWELIWQDEFDGQKLDNTKWNVLTRETSKHDEWQYYIPEEVYIHDGNLRIQSSKRDYGNKHYTSGRLDTKDKLAVTYGRFEIKGKLPVGQGLWPAYWLYPQNRNWEMEYLMKLAVRNGDEKIIPELRPWYTEIDIMEVLGHEPKVFYATYHYTSFKGEAKNSSKKYAADFSFAEDHHLYVLEWEPDAIRWYIDGKLIHTVTEGIPHAPHFLILNTAVGGSWPGNPDETTIFPQYHDIDYVRVYQRIIN</sequence>
<feature type="domain" description="GH16" evidence="10">
    <location>
        <begin position="35"/>
        <end position="275"/>
    </location>
</feature>
<dbReference type="GO" id="GO:0042972">
    <property type="term" value="F:licheninase activity"/>
    <property type="evidence" value="ECO:0007669"/>
    <property type="project" value="UniProtKB-EC"/>
</dbReference>
<gene>
    <name evidence="11" type="ORF">EZS27_010449</name>
</gene>
<keyword evidence="8" id="KW-0325">Glycoprotein</keyword>
<evidence type="ECO:0000256" key="5">
    <source>
        <dbReference type="ARBA" id="ARBA00022968"/>
    </source>
</evidence>
<accession>A0A5J4S6N5</accession>
<organism evidence="11">
    <name type="scientific">termite gut metagenome</name>
    <dbReference type="NCBI Taxonomy" id="433724"/>
    <lineage>
        <taxon>unclassified sequences</taxon>
        <taxon>metagenomes</taxon>
        <taxon>organismal metagenomes</taxon>
    </lineage>
</organism>
<reference evidence="11" key="1">
    <citation type="submission" date="2019-03" db="EMBL/GenBank/DDBJ databases">
        <title>Single cell metagenomics reveals metabolic interactions within the superorganism composed of flagellate Streblomastix strix and complex community of Bacteroidetes bacteria on its surface.</title>
        <authorList>
            <person name="Treitli S.C."/>
            <person name="Kolisko M."/>
            <person name="Husnik F."/>
            <person name="Keeling P."/>
            <person name="Hampl V."/>
        </authorList>
    </citation>
    <scope>NUCLEOTIDE SEQUENCE</scope>
    <source>
        <strain evidence="11">STM</strain>
    </source>
</reference>
<dbReference type="CDD" id="cd08023">
    <property type="entry name" value="GH16_laminarinase_like"/>
    <property type="match status" value="1"/>
</dbReference>
<dbReference type="InterPro" id="IPR050546">
    <property type="entry name" value="Glycosyl_Hydrlase_16"/>
</dbReference>
<keyword evidence="6" id="KW-1133">Transmembrane helix</keyword>
<evidence type="ECO:0000313" key="11">
    <source>
        <dbReference type="EMBL" id="KAA6341759.1"/>
    </source>
</evidence>
<dbReference type="EMBL" id="SNRY01000367">
    <property type="protein sequence ID" value="KAA6341759.1"/>
    <property type="molecule type" value="Genomic_DNA"/>
</dbReference>
<dbReference type="GO" id="GO:0005975">
    <property type="term" value="P:carbohydrate metabolic process"/>
    <property type="evidence" value="ECO:0007669"/>
    <property type="project" value="InterPro"/>
</dbReference>
<keyword evidence="11" id="KW-0378">Hydrolase</keyword>
<comment type="similarity">
    <text evidence="2">Belongs to the glycosyl hydrolase 16 family.</text>
</comment>